<organism evidence="2 3">
    <name type="scientific">Odinarchaeota yellowstonii (strain LCB_4)</name>
    <dbReference type="NCBI Taxonomy" id="1841599"/>
    <lineage>
        <taxon>Archaea</taxon>
        <taxon>Promethearchaeati</taxon>
        <taxon>Candidatus Odinarchaeota</taxon>
        <taxon>Candidatus Odinarchaeia</taxon>
        <taxon>Candidatus Odinarchaeales</taxon>
        <taxon>Candidatus Odinarchaeaceae</taxon>
        <taxon>Candidatus Odinarchaeum</taxon>
    </lineage>
</organism>
<gene>
    <name evidence="2" type="ORF">OdinLCB4_004500</name>
</gene>
<evidence type="ECO:0000259" key="1">
    <source>
        <dbReference type="Pfam" id="PF01368"/>
    </source>
</evidence>
<dbReference type="PANTHER" id="PTHR47618:SF1">
    <property type="entry name" value="BIFUNCTIONAL OLIGORIBONUCLEASE AND PAP PHOSPHATASE NRNA"/>
    <property type="match status" value="1"/>
</dbReference>
<reference evidence="2" key="2">
    <citation type="journal article" date="2022" name="Nat. Microbiol.">
        <title>A closed Candidatus Odinarchaeum chromosome exposes Asgard archaeal viruses.</title>
        <authorList>
            <person name="Tamarit D."/>
            <person name="Caceres E.F."/>
            <person name="Krupovic M."/>
            <person name="Nijland R."/>
            <person name="Eme L."/>
            <person name="Robinson N.P."/>
            <person name="Ettema T.J.G."/>
        </authorList>
    </citation>
    <scope>NUCLEOTIDE SEQUENCE</scope>
    <source>
        <strain evidence="2">LCB_4</strain>
    </source>
</reference>
<dbReference type="Gene3D" id="3.90.1640.10">
    <property type="entry name" value="inorganic pyrophosphatase (n-terminal core)"/>
    <property type="match status" value="1"/>
</dbReference>
<sequence>MNTSSYDIFNRLKNKKIIVSFHQNGDPDAVGSAVALREILKQKYNCQVNIVFDSVSKISETLLEEVKINLTELSDFKNEYDFIILVDTNNPAQLGEIGLTLVKDKVILIDHHLPHSELAEFSDTHIIKPEYPATSQIIFEISEYFNTTLSKASRFLLLAGIIYDSRYFTLINTDTFLAAYKLVRTGLDYDKLLFLLNPLKDRSEKIARLKAVKRMELYEAGEWIIAVSKLGSFEASASRAFIQLGADLAIVANISKDAVRISSRASTEFYKKTGLNLAKDLMEPIGPIIKGQGGGHSTAAGCNGTINGEDAIEKIKEILAEKLHVNLKKISVE</sequence>
<feature type="domain" description="DDH" evidence="1">
    <location>
        <begin position="16"/>
        <end position="161"/>
    </location>
</feature>
<evidence type="ECO:0000313" key="3">
    <source>
        <dbReference type="Proteomes" id="UP000186851"/>
    </source>
</evidence>
<reference evidence="2" key="1">
    <citation type="journal article" date="2017" name="Nature">
        <title>Asgard archaea illuminate the origin of eukaryotic cellular complexity.</title>
        <authorList>
            <person name="Zaremba-Niedzwiedzka K."/>
            <person name="Caceres E.F."/>
            <person name="Saw J.H."/>
            <person name="Backstrom D."/>
            <person name="Juzokaite L."/>
            <person name="Vancaester E."/>
            <person name="Seitz K.W."/>
            <person name="Anantharaman K."/>
            <person name="Starnawski P."/>
            <person name="Kjeldsen K.U."/>
            <person name="Scott M.B."/>
            <person name="Nunoura T."/>
            <person name="Banfield J.F."/>
            <person name="Schramm A."/>
            <person name="Baker B.J."/>
            <person name="Spang A."/>
            <person name="Ettema T.J.G."/>
        </authorList>
    </citation>
    <scope>NUCLEOTIDE SEQUENCE</scope>
    <source>
        <strain evidence="2">LCB_4</strain>
    </source>
</reference>
<dbReference type="KEGG" id="oyw:OdinLCB4_004500"/>
<protein>
    <submittedName>
        <fullName evidence="2">Bifunctional oligoribonuclease/PAP phosphatase NrnA</fullName>
    </submittedName>
</protein>
<dbReference type="InterPro" id="IPR001667">
    <property type="entry name" value="DDH_dom"/>
</dbReference>
<dbReference type="Pfam" id="PF01368">
    <property type="entry name" value="DHH"/>
    <property type="match status" value="1"/>
</dbReference>
<dbReference type="Proteomes" id="UP000186851">
    <property type="component" value="Chromosome"/>
</dbReference>
<dbReference type="PANTHER" id="PTHR47618">
    <property type="entry name" value="BIFUNCTIONAL OLIGORIBONUCLEASE AND PAP PHOSPHATASE NRNA"/>
    <property type="match status" value="1"/>
</dbReference>
<accession>A0AAF0IB99</accession>
<dbReference type="InterPro" id="IPR051319">
    <property type="entry name" value="Oligoribo/pAp-PDE_c-di-AMP_PDE"/>
</dbReference>
<dbReference type="InterPro" id="IPR038763">
    <property type="entry name" value="DHH_sf"/>
</dbReference>
<proteinExistence type="predicted"/>
<name>A0AAF0IB99_ODILC</name>
<dbReference type="SUPFAM" id="SSF64182">
    <property type="entry name" value="DHH phosphoesterases"/>
    <property type="match status" value="1"/>
</dbReference>
<dbReference type="AlphaFoldDB" id="A0AAF0IB99"/>
<dbReference type="EMBL" id="CP091871">
    <property type="protein sequence ID" value="WEU39747.1"/>
    <property type="molecule type" value="Genomic_DNA"/>
</dbReference>
<evidence type="ECO:0000313" key="2">
    <source>
        <dbReference type="EMBL" id="WEU39747.1"/>
    </source>
</evidence>